<feature type="coiled-coil region" evidence="1">
    <location>
        <begin position="9"/>
        <end position="36"/>
    </location>
</feature>
<keyword evidence="1" id="KW-0175">Coiled coil</keyword>
<accession>A0A7S2YIP8</accession>
<proteinExistence type="predicted"/>
<dbReference type="AlphaFoldDB" id="A0A7S2YIP8"/>
<protein>
    <submittedName>
        <fullName evidence="2">Uncharacterized protein</fullName>
    </submittedName>
</protein>
<gene>
    <name evidence="2" type="ORF">APAL1065_LOCUS18491</name>
</gene>
<dbReference type="EMBL" id="HBHT01027538">
    <property type="protein sequence ID" value="CAD9978644.1"/>
    <property type="molecule type" value="Transcribed_RNA"/>
</dbReference>
<sequence>MSRTLEQRAEYESRRAARIQENLKDLKARRKRVALLSSTTTNMTPAEILYDFNKTVAALRQTAVDEVGKLRREEIKLNRAEAEAAAAFDNYQECIQARLKARQNLMLAQTAIEKAEELTDRGDDGDAKAAWEEAQKLVVESNQVLKLAVQKRVKAETTMKKSNHKLAYRKAALERLTEVVRSRKQERRLLRQKRLATPYHATFDVSPSTTHEAIAELDELACEELLMEETSNRLENMAGKLKARASELRSKAELSWAAAQDQMNEQKRELKPVREILAAKGSMSRSMSRLAP</sequence>
<evidence type="ECO:0000256" key="1">
    <source>
        <dbReference type="SAM" id="Coils"/>
    </source>
</evidence>
<name>A0A7S2YIP8_9STRA</name>
<feature type="coiled-coil region" evidence="1">
    <location>
        <begin position="70"/>
        <end position="118"/>
    </location>
</feature>
<reference evidence="2" key="1">
    <citation type="submission" date="2021-01" db="EMBL/GenBank/DDBJ databases">
        <authorList>
            <person name="Corre E."/>
            <person name="Pelletier E."/>
            <person name="Niang G."/>
            <person name="Scheremetjew M."/>
            <person name="Finn R."/>
            <person name="Kale V."/>
            <person name="Holt S."/>
            <person name="Cochrane G."/>
            <person name="Meng A."/>
            <person name="Brown T."/>
            <person name="Cohen L."/>
        </authorList>
    </citation>
    <scope>NUCLEOTIDE SEQUENCE</scope>
    <source>
        <strain evidence="2">CCMP125</strain>
    </source>
</reference>
<evidence type="ECO:0000313" key="2">
    <source>
        <dbReference type="EMBL" id="CAD9978644.1"/>
    </source>
</evidence>
<organism evidence="2">
    <name type="scientific">Entomoneis paludosa</name>
    <dbReference type="NCBI Taxonomy" id="265537"/>
    <lineage>
        <taxon>Eukaryota</taxon>
        <taxon>Sar</taxon>
        <taxon>Stramenopiles</taxon>
        <taxon>Ochrophyta</taxon>
        <taxon>Bacillariophyta</taxon>
        <taxon>Bacillariophyceae</taxon>
        <taxon>Bacillariophycidae</taxon>
        <taxon>Entomoneidaceae</taxon>
        <taxon>Entomoneis</taxon>
    </lineage>
</organism>